<feature type="transmembrane region" description="Helical" evidence="7">
    <location>
        <begin position="180"/>
        <end position="203"/>
    </location>
</feature>
<protein>
    <submittedName>
        <fullName evidence="9">Transporter</fullName>
    </submittedName>
</protein>
<evidence type="ECO:0000256" key="2">
    <source>
        <dbReference type="ARBA" id="ARBA00007362"/>
    </source>
</evidence>
<gene>
    <name evidence="9" type="ORF">AXX12_06380</name>
</gene>
<accession>A0A154BQ37</accession>
<feature type="transmembrane region" description="Helical" evidence="7">
    <location>
        <begin position="245"/>
        <end position="264"/>
    </location>
</feature>
<evidence type="ECO:0000313" key="10">
    <source>
        <dbReference type="Proteomes" id="UP000076268"/>
    </source>
</evidence>
<feature type="transmembrane region" description="Helical" evidence="7">
    <location>
        <begin position="270"/>
        <end position="286"/>
    </location>
</feature>
<dbReference type="PANTHER" id="PTHR32322:SF18">
    <property type="entry name" value="S-ADENOSYLMETHIONINE_S-ADENOSYLHOMOCYSTEINE TRANSPORTER"/>
    <property type="match status" value="1"/>
</dbReference>
<dbReference type="PANTHER" id="PTHR32322">
    <property type="entry name" value="INNER MEMBRANE TRANSPORTER"/>
    <property type="match status" value="1"/>
</dbReference>
<dbReference type="InterPro" id="IPR050638">
    <property type="entry name" value="AA-Vitamin_Transporters"/>
</dbReference>
<dbReference type="Pfam" id="PF00892">
    <property type="entry name" value="EamA"/>
    <property type="match status" value="2"/>
</dbReference>
<evidence type="ECO:0000256" key="4">
    <source>
        <dbReference type="ARBA" id="ARBA00022692"/>
    </source>
</evidence>
<proteinExistence type="inferred from homology"/>
<feature type="transmembrane region" description="Helical" evidence="7">
    <location>
        <begin position="150"/>
        <end position="168"/>
    </location>
</feature>
<dbReference type="SUPFAM" id="SSF103481">
    <property type="entry name" value="Multidrug resistance efflux transporter EmrE"/>
    <property type="match status" value="2"/>
</dbReference>
<feature type="domain" description="EamA" evidence="8">
    <location>
        <begin position="153"/>
        <end position="284"/>
    </location>
</feature>
<comment type="subcellular location">
    <subcellularLocation>
        <location evidence="1">Cell membrane</location>
        <topology evidence="1">Multi-pass membrane protein</topology>
    </subcellularLocation>
</comment>
<feature type="transmembrane region" description="Helical" evidence="7">
    <location>
        <begin position="215"/>
        <end position="233"/>
    </location>
</feature>
<evidence type="ECO:0000259" key="8">
    <source>
        <dbReference type="Pfam" id="PF00892"/>
    </source>
</evidence>
<comment type="similarity">
    <text evidence="2">Belongs to the EamA transporter family.</text>
</comment>
<feature type="transmembrane region" description="Helical" evidence="7">
    <location>
        <begin position="94"/>
        <end position="116"/>
    </location>
</feature>
<evidence type="ECO:0000256" key="1">
    <source>
        <dbReference type="ARBA" id="ARBA00004651"/>
    </source>
</evidence>
<evidence type="ECO:0000256" key="3">
    <source>
        <dbReference type="ARBA" id="ARBA00022475"/>
    </source>
</evidence>
<evidence type="ECO:0000313" key="9">
    <source>
        <dbReference type="EMBL" id="KYZ76067.1"/>
    </source>
</evidence>
<evidence type="ECO:0000256" key="7">
    <source>
        <dbReference type="SAM" id="Phobius"/>
    </source>
</evidence>
<dbReference type="EMBL" id="LSGP01000017">
    <property type="protein sequence ID" value="KYZ76067.1"/>
    <property type="molecule type" value="Genomic_DNA"/>
</dbReference>
<feature type="transmembrane region" description="Helical" evidence="7">
    <location>
        <begin position="125"/>
        <end position="144"/>
    </location>
</feature>
<feature type="transmembrane region" description="Helical" evidence="7">
    <location>
        <begin position="69"/>
        <end position="88"/>
    </location>
</feature>
<dbReference type="InterPro" id="IPR037185">
    <property type="entry name" value="EmrE-like"/>
</dbReference>
<feature type="transmembrane region" description="Helical" evidence="7">
    <location>
        <begin position="7"/>
        <end position="27"/>
    </location>
</feature>
<keyword evidence="10" id="KW-1185">Reference proteome</keyword>
<comment type="caution">
    <text evidence="9">The sequence shown here is derived from an EMBL/GenBank/DDBJ whole genome shotgun (WGS) entry which is preliminary data.</text>
</comment>
<keyword evidence="5 7" id="KW-1133">Transmembrane helix</keyword>
<dbReference type="Proteomes" id="UP000076268">
    <property type="component" value="Unassembled WGS sequence"/>
</dbReference>
<reference evidence="9 10" key="1">
    <citation type="submission" date="2016-02" db="EMBL/GenBank/DDBJ databases">
        <title>Anaerosporomusa subterraneum gen. nov., sp. nov., a spore-forming obligate anaerobe isolated from saprolite.</title>
        <authorList>
            <person name="Choi J.K."/>
            <person name="Shah M."/>
            <person name="Yee N."/>
        </authorList>
    </citation>
    <scope>NUCLEOTIDE SEQUENCE [LARGE SCALE GENOMIC DNA]</scope>
    <source>
        <strain evidence="9 10">RU4</strain>
    </source>
</reference>
<dbReference type="GO" id="GO:0005886">
    <property type="term" value="C:plasma membrane"/>
    <property type="evidence" value="ECO:0007669"/>
    <property type="project" value="UniProtKB-SubCell"/>
</dbReference>
<dbReference type="OrthoDB" id="6707571at2"/>
<dbReference type="InterPro" id="IPR000620">
    <property type="entry name" value="EamA_dom"/>
</dbReference>
<dbReference type="RefSeq" id="WP_066240864.1">
    <property type="nucleotide sequence ID" value="NZ_LSGP01000017.1"/>
</dbReference>
<keyword evidence="4 7" id="KW-0812">Transmembrane</keyword>
<keyword evidence="3" id="KW-1003">Cell membrane</keyword>
<organism evidence="9 10">
    <name type="scientific">Anaerosporomusa subterranea</name>
    <dbReference type="NCBI Taxonomy" id="1794912"/>
    <lineage>
        <taxon>Bacteria</taxon>
        <taxon>Bacillati</taxon>
        <taxon>Bacillota</taxon>
        <taxon>Negativicutes</taxon>
        <taxon>Acetonemataceae</taxon>
        <taxon>Anaerosporomusa</taxon>
    </lineage>
</organism>
<evidence type="ECO:0000256" key="6">
    <source>
        <dbReference type="ARBA" id="ARBA00023136"/>
    </source>
</evidence>
<dbReference type="Gene3D" id="1.10.3730.20">
    <property type="match status" value="1"/>
</dbReference>
<name>A0A154BQ37_ANASB</name>
<dbReference type="STRING" id="1794912.AXX12_06380"/>
<keyword evidence="6 7" id="KW-0472">Membrane</keyword>
<feature type="transmembrane region" description="Helical" evidence="7">
    <location>
        <begin position="33"/>
        <end position="53"/>
    </location>
</feature>
<feature type="domain" description="EamA" evidence="8">
    <location>
        <begin position="5"/>
        <end position="139"/>
    </location>
</feature>
<dbReference type="AlphaFoldDB" id="A0A154BQ37"/>
<evidence type="ECO:0000256" key="5">
    <source>
        <dbReference type="ARBA" id="ARBA00022989"/>
    </source>
</evidence>
<sequence>MRTRAYALIVIAAILWGIISIFVKGLAELGFSTLQIVAIRVALSAILLVLYIAMKDRSLLKIRLTDSKYFIGTGVFSIAFFNWCYFTAIRETSVAVAAILLYTAPAFVLLLSRIFLGECLNAGKITALTVTFIGCGLVVGILPAGLNESISLYGLATGLGAGFGYALYSIFGKFALRRYSAVTVTVYTFIFAAVVMLPVSGLWEARALLFNGQAVAYSVGFSLFSTVFAYLCYTVALSHIETGRAAIVVTLEPIVAAIVGTMLFDEVLNNWQLFGIILVIAAVVSVQRT</sequence>